<proteinExistence type="predicted"/>
<gene>
    <name evidence="1" type="ORF">SAMN05660328_1245</name>
</gene>
<name>A0A1I7JTI0_9STRE</name>
<dbReference type="AlphaFoldDB" id="A0A1I7JTI0"/>
<keyword evidence="2" id="KW-1185">Reference proteome</keyword>
<organism evidence="1 2">
    <name type="scientific">Streptococcus gallolyticus</name>
    <dbReference type="NCBI Taxonomy" id="315405"/>
    <lineage>
        <taxon>Bacteria</taxon>
        <taxon>Bacillati</taxon>
        <taxon>Bacillota</taxon>
        <taxon>Bacilli</taxon>
        <taxon>Lactobacillales</taxon>
        <taxon>Streptococcaceae</taxon>
        <taxon>Streptococcus</taxon>
    </lineage>
</organism>
<dbReference type="EMBL" id="FPBN01000024">
    <property type="protein sequence ID" value="SFU88474.1"/>
    <property type="molecule type" value="Genomic_DNA"/>
</dbReference>
<accession>A0A1I7JTI0</accession>
<dbReference type="Proteomes" id="UP000183629">
    <property type="component" value="Unassembled WGS sequence"/>
</dbReference>
<evidence type="ECO:0008006" key="3">
    <source>
        <dbReference type="Google" id="ProtNLM"/>
    </source>
</evidence>
<protein>
    <recommendedName>
        <fullName evidence="3">Helix-turn-helix type 11 domain-containing protein</fullName>
    </recommendedName>
</protein>
<evidence type="ECO:0000313" key="1">
    <source>
        <dbReference type="EMBL" id="SFU88474.1"/>
    </source>
</evidence>
<sequence length="110" mass="12934">MEMNELEIKILNFIKNRGSFENPVPLKRLKSEFNISERGVKEVVERLRCEFKQPIIASRRTRRGGYYLPKNDLERNAGLMPYKEQILTSQKTVTAITSVDLAEYWKGWQV</sequence>
<reference evidence="2" key="1">
    <citation type="submission" date="2016-10" db="EMBL/GenBank/DDBJ databases">
        <authorList>
            <person name="Varghese N."/>
            <person name="Submissions S."/>
        </authorList>
    </citation>
    <scope>NUCLEOTIDE SEQUENCE [LARGE SCALE GENOMIC DNA]</scope>
    <source>
        <strain evidence="2">LMG 15572</strain>
    </source>
</reference>
<dbReference type="RefSeq" id="WP_074658997.1">
    <property type="nucleotide sequence ID" value="NZ_FOLZ01000017.1"/>
</dbReference>
<evidence type="ECO:0000313" key="2">
    <source>
        <dbReference type="Proteomes" id="UP000183629"/>
    </source>
</evidence>